<dbReference type="GO" id="GO:0016491">
    <property type="term" value="F:oxidoreductase activity"/>
    <property type="evidence" value="ECO:0007669"/>
    <property type="project" value="UniProtKB-KW"/>
</dbReference>
<gene>
    <name evidence="2" type="ORF">IM697_03615</name>
</gene>
<dbReference type="InterPro" id="IPR012349">
    <property type="entry name" value="Split_barrel_FMN-bd"/>
</dbReference>
<evidence type="ECO:0000313" key="2">
    <source>
        <dbReference type="EMBL" id="QOV37534.1"/>
    </source>
</evidence>
<reference evidence="2 3" key="1">
    <citation type="submission" date="2020-10" db="EMBL/GenBank/DDBJ databases">
        <title>Streptomyces ferrugineus complate genome analysis.</title>
        <authorList>
            <person name="Anwar N."/>
        </authorList>
    </citation>
    <scope>NUCLEOTIDE SEQUENCE [LARGE SCALE GENOMIC DNA]</scope>
    <source>
        <strain evidence="2 3">CCTCC AA2014009</strain>
    </source>
</reference>
<dbReference type="Gene3D" id="2.30.110.10">
    <property type="entry name" value="Electron Transport, Fmn-binding Protein, Chain A"/>
    <property type="match status" value="1"/>
</dbReference>
<name>A0A7M2SMP3_9ACTN</name>
<evidence type="ECO:0000256" key="1">
    <source>
        <dbReference type="SAM" id="MobiDB-lite"/>
    </source>
</evidence>
<feature type="region of interest" description="Disordered" evidence="1">
    <location>
        <begin position="123"/>
        <end position="145"/>
    </location>
</feature>
<keyword evidence="3" id="KW-1185">Reference proteome</keyword>
<dbReference type="RefSeq" id="WP_194044602.1">
    <property type="nucleotide sequence ID" value="NZ_CP063373.1"/>
</dbReference>
<organism evidence="2 3">
    <name type="scientific">Streptomyces ferrugineus</name>
    <dbReference type="NCBI Taxonomy" id="1413221"/>
    <lineage>
        <taxon>Bacteria</taxon>
        <taxon>Bacillati</taxon>
        <taxon>Actinomycetota</taxon>
        <taxon>Actinomycetes</taxon>
        <taxon>Kitasatosporales</taxon>
        <taxon>Streptomycetaceae</taxon>
        <taxon>Streptomyces</taxon>
    </lineage>
</organism>
<dbReference type="NCBIfam" id="TIGR04023">
    <property type="entry name" value="PPOX_MSMEG_5819"/>
    <property type="match status" value="1"/>
</dbReference>
<proteinExistence type="predicted"/>
<dbReference type="AlphaFoldDB" id="A0A7M2SMP3"/>
<dbReference type="SUPFAM" id="SSF50475">
    <property type="entry name" value="FMN-binding split barrel"/>
    <property type="match status" value="1"/>
</dbReference>
<dbReference type="Proteomes" id="UP000594205">
    <property type="component" value="Chromosome"/>
</dbReference>
<dbReference type="KEGG" id="sfeu:IM697_03615"/>
<dbReference type="InterPro" id="IPR024031">
    <property type="entry name" value="MSMEG_5819/OxyR"/>
</dbReference>
<keyword evidence="2" id="KW-0560">Oxidoreductase</keyword>
<accession>A0A7M2SMP3</accession>
<evidence type="ECO:0000313" key="3">
    <source>
        <dbReference type="Proteomes" id="UP000594205"/>
    </source>
</evidence>
<dbReference type="EC" id="1.-.-.-" evidence="2"/>
<protein>
    <submittedName>
        <fullName evidence="2">PPOX class F420-dependent oxidoreductase</fullName>
        <ecNumber evidence="2">1.-.-.-</ecNumber>
    </submittedName>
</protein>
<dbReference type="EMBL" id="CP063373">
    <property type="protein sequence ID" value="QOV37534.1"/>
    <property type="molecule type" value="Genomic_DNA"/>
</dbReference>
<sequence length="145" mass="16229">MSFTDEEIAYLSTNPLARFASLCANGQPDVVPVALEFDGSRFWVGGPRAEVLRTRKFRNIEHGRHKVAFVVDELISIEPFVARGIRVYGVADGPVERSGMVGPGHYLRITPTLSWSWNLSDPPRPSGETWYPMRRAEHSTGTQTE</sequence>